<dbReference type="SUPFAM" id="SSF103473">
    <property type="entry name" value="MFS general substrate transporter"/>
    <property type="match status" value="1"/>
</dbReference>
<protein>
    <recommendedName>
        <fullName evidence="9">Major facilitator superfamily (MFS) profile domain-containing protein</fullName>
    </recommendedName>
</protein>
<dbReference type="Gene3D" id="1.20.1250.20">
    <property type="entry name" value="MFS general substrate transporter like domains"/>
    <property type="match status" value="2"/>
</dbReference>
<dbReference type="InterPro" id="IPR036259">
    <property type="entry name" value="MFS_trans_sf"/>
</dbReference>
<name>A0A0U5CNX6_ASPCI</name>
<dbReference type="PANTHER" id="PTHR43791:SF103">
    <property type="entry name" value="MAJOR FACILITATOR SUPERFAMILY (MFS) PROFILE DOMAIN-CONTAINING PROTEIN-RELATED"/>
    <property type="match status" value="1"/>
</dbReference>
<keyword evidence="3 6" id="KW-0812">Transmembrane</keyword>
<evidence type="ECO:0000256" key="5">
    <source>
        <dbReference type="ARBA" id="ARBA00023136"/>
    </source>
</evidence>
<feature type="transmembrane region" description="Helical" evidence="6">
    <location>
        <begin position="281"/>
        <end position="301"/>
    </location>
</feature>
<feature type="transmembrane region" description="Helical" evidence="6">
    <location>
        <begin position="306"/>
        <end position="326"/>
    </location>
</feature>
<keyword evidence="4 6" id="KW-1133">Transmembrane helix</keyword>
<proteinExistence type="predicted"/>
<feature type="transmembrane region" description="Helical" evidence="6">
    <location>
        <begin position="141"/>
        <end position="160"/>
    </location>
</feature>
<organism evidence="7 8">
    <name type="scientific">Aspergillus calidoustus</name>
    <dbReference type="NCBI Taxonomy" id="454130"/>
    <lineage>
        <taxon>Eukaryota</taxon>
        <taxon>Fungi</taxon>
        <taxon>Dikarya</taxon>
        <taxon>Ascomycota</taxon>
        <taxon>Pezizomycotina</taxon>
        <taxon>Eurotiomycetes</taxon>
        <taxon>Eurotiomycetidae</taxon>
        <taxon>Eurotiales</taxon>
        <taxon>Aspergillaceae</taxon>
        <taxon>Aspergillus</taxon>
        <taxon>Aspergillus subgen. Nidulantes</taxon>
    </lineage>
</organism>
<feature type="transmembrane region" description="Helical" evidence="6">
    <location>
        <begin position="399"/>
        <end position="422"/>
    </location>
</feature>
<dbReference type="GO" id="GO:0022857">
    <property type="term" value="F:transmembrane transporter activity"/>
    <property type="evidence" value="ECO:0007669"/>
    <property type="project" value="InterPro"/>
</dbReference>
<dbReference type="EMBL" id="CDMC01000002">
    <property type="protein sequence ID" value="CEN60708.1"/>
    <property type="molecule type" value="Genomic_DNA"/>
</dbReference>
<keyword evidence="5 6" id="KW-0472">Membrane</keyword>
<sequence length="462" mass="51229">MGVCYMMQYMDKLALSQATLFGLRADLNLVGDQYSWASAIFYFGYFAWSWPSSYLMVRFPLAKYISVSMYVNPQHPERWLMGDSIVWGGALMCHAACHNYGGIITARFFLGVGEASVAPGFALIVSMFYKREEQPSRQAAWWFGNCIANLIGGVVAYGIGNIGVSTINSWQLLFLFLGAITCALGFVTLILLPDRTENTIFLKKTERKIAHQRIMKSKAGSNQTGVFVWNQAWLALRDPQTWCLFLYTFTVNLCNGGLTSFNAIIIQGFGFSALRSLLMQMPMGAAQIIFLLITVSVATFVPKTRILMMIFNTSVSMIGMILVWQLDENNQKGRLTGLSLAAVFACNIPLALSLIASNVAGFTKRSVTSALIFVAYCVGNIVGPQMFLESEEPQYDTGMAASVAGLALGIFFLTCLLVYYIWENKRRDAKYGTPVESSDAQAIAEGMSDKTDLEIESFRYML</sequence>
<evidence type="ECO:0000256" key="4">
    <source>
        <dbReference type="ARBA" id="ARBA00022989"/>
    </source>
</evidence>
<dbReference type="GO" id="GO:0016020">
    <property type="term" value="C:membrane"/>
    <property type="evidence" value="ECO:0007669"/>
    <property type="project" value="UniProtKB-SubCell"/>
</dbReference>
<evidence type="ECO:0000256" key="2">
    <source>
        <dbReference type="ARBA" id="ARBA00022448"/>
    </source>
</evidence>
<dbReference type="PANTHER" id="PTHR43791">
    <property type="entry name" value="PERMEASE-RELATED"/>
    <property type="match status" value="1"/>
</dbReference>
<dbReference type="Proteomes" id="UP000054771">
    <property type="component" value="Unassembled WGS sequence"/>
</dbReference>
<feature type="transmembrane region" description="Helical" evidence="6">
    <location>
        <begin position="35"/>
        <end position="57"/>
    </location>
</feature>
<evidence type="ECO:0000313" key="8">
    <source>
        <dbReference type="Proteomes" id="UP000054771"/>
    </source>
</evidence>
<evidence type="ECO:0000256" key="3">
    <source>
        <dbReference type="ARBA" id="ARBA00022692"/>
    </source>
</evidence>
<dbReference type="InterPro" id="IPR011701">
    <property type="entry name" value="MFS"/>
</dbReference>
<gene>
    <name evidence="7" type="ORF">ASPCAL03142</name>
</gene>
<evidence type="ECO:0008006" key="9">
    <source>
        <dbReference type="Google" id="ProtNLM"/>
    </source>
</evidence>
<evidence type="ECO:0000256" key="6">
    <source>
        <dbReference type="SAM" id="Phobius"/>
    </source>
</evidence>
<reference evidence="8" key="1">
    <citation type="journal article" date="2016" name="Genome Announc.">
        <title>Draft genome sequences of fungus Aspergillus calidoustus.</title>
        <authorList>
            <person name="Horn F."/>
            <person name="Linde J."/>
            <person name="Mattern D.J."/>
            <person name="Walther G."/>
            <person name="Guthke R."/>
            <person name="Scherlach K."/>
            <person name="Martin K."/>
            <person name="Brakhage A.A."/>
            <person name="Petzke L."/>
            <person name="Valiante V."/>
        </authorList>
    </citation>
    <scope>NUCLEOTIDE SEQUENCE [LARGE SCALE GENOMIC DNA]</scope>
    <source>
        <strain evidence="8">SF006504</strain>
    </source>
</reference>
<feature type="transmembrane region" description="Helical" evidence="6">
    <location>
        <begin position="244"/>
        <end position="269"/>
    </location>
</feature>
<dbReference type="OrthoDB" id="6730379at2759"/>
<evidence type="ECO:0000313" key="7">
    <source>
        <dbReference type="EMBL" id="CEN60708.1"/>
    </source>
</evidence>
<comment type="subcellular location">
    <subcellularLocation>
        <location evidence="1">Membrane</location>
        <topology evidence="1">Multi-pass membrane protein</topology>
    </subcellularLocation>
</comment>
<feature type="transmembrane region" description="Helical" evidence="6">
    <location>
        <begin position="367"/>
        <end position="387"/>
    </location>
</feature>
<feature type="transmembrane region" description="Helical" evidence="6">
    <location>
        <begin position="172"/>
        <end position="192"/>
    </location>
</feature>
<accession>A0A0U5CNX6</accession>
<dbReference type="AlphaFoldDB" id="A0A0U5CNX6"/>
<keyword evidence="8" id="KW-1185">Reference proteome</keyword>
<dbReference type="Pfam" id="PF07690">
    <property type="entry name" value="MFS_1"/>
    <property type="match status" value="1"/>
</dbReference>
<evidence type="ECO:0000256" key="1">
    <source>
        <dbReference type="ARBA" id="ARBA00004141"/>
    </source>
</evidence>
<keyword evidence="2" id="KW-0813">Transport</keyword>
<feature type="transmembrane region" description="Helical" evidence="6">
    <location>
        <begin position="338"/>
        <end position="360"/>
    </location>
</feature>
<feature type="transmembrane region" description="Helical" evidence="6">
    <location>
        <begin position="107"/>
        <end position="129"/>
    </location>
</feature>